<dbReference type="PANTHER" id="PTHR30269">
    <property type="entry name" value="TRANSMEMBRANE PROTEIN YFCA"/>
    <property type="match status" value="1"/>
</dbReference>
<dbReference type="InterPro" id="IPR052017">
    <property type="entry name" value="TSUP"/>
</dbReference>
<dbReference type="Pfam" id="PF01925">
    <property type="entry name" value="TauE"/>
    <property type="match status" value="1"/>
</dbReference>
<evidence type="ECO:0000256" key="2">
    <source>
        <dbReference type="ARBA" id="ARBA00009142"/>
    </source>
</evidence>
<organism evidence="9 10">
    <name type="scientific">Alteromonas gilva</name>
    <dbReference type="NCBI Taxonomy" id="2987522"/>
    <lineage>
        <taxon>Bacteria</taxon>
        <taxon>Pseudomonadati</taxon>
        <taxon>Pseudomonadota</taxon>
        <taxon>Gammaproteobacteria</taxon>
        <taxon>Alteromonadales</taxon>
        <taxon>Alteromonadaceae</taxon>
        <taxon>Alteromonas/Salinimonas group</taxon>
        <taxon>Alteromonas</taxon>
    </lineage>
</organism>
<evidence type="ECO:0000313" key="9">
    <source>
        <dbReference type="EMBL" id="MDC8832449.1"/>
    </source>
</evidence>
<evidence type="ECO:0000256" key="3">
    <source>
        <dbReference type="ARBA" id="ARBA00022448"/>
    </source>
</evidence>
<sequence length="240" mass="26592">MLDISLILLIGFMVGLAKAGIHGTTLLSVPLLALMFGGKASSGLMLPMLIMADVFAVHHYHRHANWQFLIKLFPAAVVGVLLGTWLGEKIDDALFVQIMAAIIFVSVALMIWLERNKTKVPDYTWFAVATGTLGGFTTMVGNLAGSVMAVYLLSMRLPKNVFIGTAAWFFLVINLFKVPFHVFVWETITWDSFKLNLMALPVIIAGVYTGIWLVRKISEQHYRWLVIIMTLVAAAALLPQ</sequence>
<feature type="transmembrane region" description="Helical" evidence="8">
    <location>
        <begin position="68"/>
        <end position="87"/>
    </location>
</feature>
<evidence type="ECO:0000313" key="10">
    <source>
        <dbReference type="Proteomes" id="UP001218788"/>
    </source>
</evidence>
<keyword evidence="6 8" id="KW-1133">Transmembrane helix</keyword>
<evidence type="ECO:0000256" key="8">
    <source>
        <dbReference type="RuleBase" id="RU363041"/>
    </source>
</evidence>
<evidence type="ECO:0000256" key="5">
    <source>
        <dbReference type="ARBA" id="ARBA00022692"/>
    </source>
</evidence>
<evidence type="ECO:0000256" key="4">
    <source>
        <dbReference type="ARBA" id="ARBA00022475"/>
    </source>
</evidence>
<proteinExistence type="inferred from homology"/>
<feature type="transmembrane region" description="Helical" evidence="8">
    <location>
        <begin position="221"/>
        <end position="238"/>
    </location>
</feature>
<comment type="subcellular location">
    <subcellularLocation>
        <location evidence="1 8">Cell membrane</location>
        <topology evidence="1 8">Multi-pass membrane protein</topology>
    </subcellularLocation>
</comment>
<feature type="transmembrane region" description="Helical" evidence="8">
    <location>
        <begin position="93"/>
        <end position="113"/>
    </location>
</feature>
<dbReference type="InterPro" id="IPR002781">
    <property type="entry name" value="TM_pro_TauE-like"/>
</dbReference>
<evidence type="ECO:0000256" key="7">
    <source>
        <dbReference type="ARBA" id="ARBA00023136"/>
    </source>
</evidence>
<comment type="similarity">
    <text evidence="2 8">Belongs to the 4-toluene sulfonate uptake permease (TSUP) (TC 2.A.102) family.</text>
</comment>
<keyword evidence="7 8" id="KW-0472">Membrane</keyword>
<feature type="transmembrane region" description="Helical" evidence="8">
    <location>
        <begin position="197"/>
        <end position="215"/>
    </location>
</feature>
<name>A0ABT5L7P4_9ALTE</name>
<dbReference type="EMBL" id="JAQQXP010000003">
    <property type="protein sequence ID" value="MDC8832449.1"/>
    <property type="molecule type" value="Genomic_DNA"/>
</dbReference>
<evidence type="ECO:0000256" key="6">
    <source>
        <dbReference type="ARBA" id="ARBA00022989"/>
    </source>
</evidence>
<keyword evidence="10" id="KW-1185">Reference proteome</keyword>
<comment type="caution">
    <text evidence="9">The sequence shown here is derived from an EMBL/GenBank/DDBJ whole genome shotgun (WGS) entry which is preliminary data.</text>
</comment>
<keyword evidence="3" id="KW-0813">Transport</keyword>
<dbReference type="Proteomes" id="UP001218788">
    <property type="component" value="Unassembled WGS sequence"/>
</dbReference>
<accession>A0ABT5L7P4</accession>
<reference evidence="9 10" key="1">
    <citation type="submission" date="2022-10" db="EMBL/GenBank/DDBJ databases">
        <title>Alteromonas sp. chi3 Genome sequencing.</title>
        <authorList>
            <person name="Park S."/>
        </authorList>
    </citation>
    <scope>NUCLEOTIDE SEQUENCE [LARGE SCALE GENOMIC DNA]</scope>
    <source>
        <strain evidence="10">chi3</strain>
    </source>
</reference>
<keyword evidence="5 8" id="KW-0812">Transmembrane</keyword>
<evidence type="ECO:0000256" key="1">
    <source>
        <dbReference type="ARBA" id="ARBA00004651"/>
    </source>
</evidence>
<keyword evidence="4 8" id="KW-1003">Cell membrane</keyword>
<feature type="transmembrane region" description="Helical" evidence="8">
    <location>
        <begin position="165"/>
        <end position="185"/>
    </location>
</feature>
<feature type="transmembrane region" description="Helical" evidence="8">
    <location>
        <begin position="29"/>
        <end position="56"/>
    </location>
</feature>
<dbReference type="PANTHER" id="PTHR30269:SF23">
    <property type="entry name" value="MEMBRANE TRANSPORTER PROTEIN YDHB-RELATED"/>
    <property type="match status" value="1"/>
</dbReference>
<gene>
    <name evidence="9" type="ORF">OIK42_16960</name>
</gene>
<protein>
    <recommendedName>
        <fullName evidence="8">Probable membrane transporter protein</fullName>
    </recommendedName>
</protein>
<feature type="transmembrane region" description="Helical" evidence="8">
    <location>
        <begin position="125"/>
        <end position="153"/>
    </location>
</feature>